<evidence type="ECO:0000313" key="4">
    <source>
        <dbReference type="EMBL" id="PRP95151.1"/>
    </source>
</evidence>
<dbReference type="Proteomes" id="UP000238823">
    <property type="component" value="Unassembled WGS sequence"/>
</dbReference>
<dbReference type="OrthoDB" id="9814204at2"/>
<reference evidence="4 5" key="1">
    <citation type="submission" date="2018-03" db="EMBL/GenBank/DDBJ databases">
        <title>Draft Genome Sequences of the Obligatory Marine Myxobacteria Enhygromyxa salina SWB007.</title>
        <authorList>
            <person name="Poehlein A."/>
            <person name="Moghaddam J.A."/>
            <person name="Harms H."/>
            <person name="Alanjari M."/>
            <person name="Koenig G.M."/>
            <person name="Daniel R."/>
            <person name="Schaeberle T.F."/>
        </authorList>
    </citation>
    <scope>NUCLEOTIDE SEQUENCE [LARGE SCALE GENOMIC DNA]</scope>
    <source>
        <strain evidence="4 5">SWB007</strain>
    </source>
</reference>
<evidence type="ECO:0000256" key="2">
    <source>
        <dbReference type="SAM" id="Phobius"/>
    </source>
</evidence>
<organism evidence="4 5">
    <name type="scientific">Enhygromyxa salina</name>
    <dbReference type="NCBI Taxonomy" id="215803"/>
    <lineage>
        <taxon>Bacteria</taxon>
        <taxon>Pseudomonadati</taxon>
        <taxon>Myxococcota</taxon>
        <taxon>Polyangia</taxon>
        <taxon>Nannocystales</taxon>
        <taxon>Nannocystaceae</taxon>
        <taxon>Enhygromyxa</taxon>
    </lineage>
</organism>
<dbReference type="PANTHER" id="PTHR43283">
    <property type="entry name" value="BETA-LACTAMASE-RELATED"/>
    <property type="match status" value="1"/>
</dbReference>
<dbReference type="InterPro" id="IPR001466">
    <property type="entry name" value="Beta-lactam-related"/>
</dbReference>
<gene>
    <name evidence="4" type="ORF">ENSA7_74650</name>
</gene>
<protein>
    <submittedName>
        <fullName evidence="4">Beta-lactamase</fullName>
    </submittedName>
</protein>
<dbReference type="InterPro" id="IPR050789">
    <property type="entry name" value="Diverse_Enzym_Activities"/>
</dbReference>
<dbReference type="SUPFAM" id="SSF56601">
    <property type="entry name" value="beta-lactamase/transpeptidase-like"/>
    <property type="match status" value="1"/>
</dbReference>
<keyword evidence="2" id="KW-0812">Transmembrane</keyword>
<feature type="transmembrane region" description="Helical" evidence="2">
    <location>
        <begin position="21"/>
        <end position="46"/>
    </location>
</feature>
<feature type="domain" description="Beta-lactamase-related" evidence="3">
    <location>
        <begin position="179"/>
        <end position="452"/>
    </location>
</feature>
<sequence length="476" mass="50731">MLARVSEDDPEGSAGSRKRWLAVKLGAALLGLGTLGFGLYAGMVMLPRATGYAAKIGCTAVFVSGLEPARVLKEELAAVGFVDVEFDHDTQTTRAAVVGLAEQRATHRRGVGCTLVRDGLPLELDLAPVAAPDDDRAWPAGDAPDTRDDPSGLDRAALDAALDAAIGEPDPAAPRRTRAVVVVYDGRLIAERYAEGFDASTPLPGWSMAKSVTNALIGLLVGRGELELDGPAPVPEWREDPDDPRAAITISQLLRMSSGLAFEERYGPFGTGSDMLFVHESCAELAVNQPLIASPGTRYAYSSGTANILARIVRSRFEDPGAQLRFAQRELFEPLGIRSAVLELDPSGVFIGSSFALMSARDWARLGQLYLYDGVWNGRQLLPAGWVEYTRAPAPAAPRGEYGALVQTNAGAPGQPEDRRLPSLPTDAFEMVGYEGQSVLIVPSRRAVIVRLGLTRGPAQWDTDRFGASVLASLPG</sequence>
<name>A0A2S9XR36_9BACT</name>
<evidence type="ECO:0000259" key="3">
    <source>
        <dbReference type="Pfam" id="PF00144"/>
    </source>
</evidence>
<dbReference type="InterPro" id="IPR012338">
    <property type="entry name" value="Beta-lactam/transpept-like"/>
</dbReference>
<keyword evidence="2" id="KW-1133">Transmembrane helix</keyword>
<dbReference type="AlphaFoldDB" id="A0A2S9XR36"/>
<dbReference type="PANTHER" id="PTHR43283:SF7">
    <property type="entry name" value="BETA-LACTAMASE-RELATED DOMAIN-CONTAINING PROTEIN"/>
    <property type="match status" value="1"/>
</dbReference>
<feature type="region of interest" description="Disordered" evidence="1">
    <location>
        <begin position="133"/>
        <end position="153"/>
    </location>
</feature>
<evidence type="ECO:0000256" key="1">
    <source>
        <dbReference type="SAM" id="MobiDB-lite"/>
    </source>
</evidence>
<accession>A0A2S9XR36</accession>
<dbReference type="Gene3D" id="3.40.710.10">
    <property type="entry name" value="DD-peptidase/beta-lactamase superfamily"/>
    <property type="match status" value="1"/>
</dbReference>
<dbReference type="EMBL" id="PVNL01000138">
    <property type="protein sequence ID" value="PRP95151.1"/>
    <property type="molecule type" value="Genomic_DNA"/>
</dbReference>
<evidence type="ECO:0000313" key="5">
    <source>
        <dbReference type="Proteomes" id="UP000238823"/>
    </source>
</evidence>
<keyword evidence="2" id="KW-0472">Membrane</keyword>
<comment type="caution">
    <text evidence="4">The sequence shown here is derived from an EMBL/GenBank/DDBJ whole genome shotgun (WGS) entry which is preliminary data.</text>
</comment>
<dbReference type="Pfam" id="PF00144">
    <property type="entry name" value="Beta-lactamase"/>
    <property type="match status" value="1"/>
</dbReference>
<proteinExistence type="predicted"/>